<reference evidence="5 8" key="2">
    <citation type="submission" date="2019-07" db="EMBL/GenBank/DDBJ databases">
        <title>Whole genome shotgun sequence of Alkalibacterium putridalgicola NBRC 103243.</title>
        <authorList>
            <person name="Hosoyama A."/>
            <person name="Uohara A."/>
            <person name="Ohji S."/>
            <person name="Ichikawa N."/>
        </authorList>
    </citation>
    <scope>NUCLEOTIDE SEQUENCE [LARGE SCALE GENOMIC DNA]</scope>
    <source>
        <strain evidence="5 8">NBRC 103243</strain>
    </source>
</reference>
<dbReference type="PROSITE" id="PS51462">
    <property type="entry name" value="NUDIX"/>
    <property type="match status" value="1"/>
</dbReference>
<evidence type="ECO:0000256" key="3">
    <source>
        <dbReference type="RuleBase" id="RU003476"/>
    </source>
</evidence>
<dbReference type="SUPFAM" id="SSF55811">
    <property type="entry name" value="Nudix"/>
    <property type="match status" value="1"/>
</dbReference>
<dbReference type="PRINTS" id="PR00502">
    <property type="entry name" value="NUDIXFAMILY"/>
</dbReference>
<comment type="similarity">
    <text evidence="3">Belongs to the Nudix hydrolase family.</text>
</comment>
<evidence type="ECO:0000313" key="5">
    <source>
        <dbReference type="EMBL" id="GEK89650.1"/>
    </source>
</evidence>
<dbReference type="Proteomes" id="UP000321425">
    <property type="component" value="Unassembled WGS sequence"/>
</dbReference>
<protein>
    <submittedName>
        <fullName evidence="6">ADP-ribose pyrophosphatase YjhB, NUDIX family</fullName>
    </submittedName>
    <submittedName>
        <fullName evidence="5">DNA mismatch repair protein MutT</fullName>
    </submittedName>
</protein>
<comment type="cofactor">
    <cofactor evidence="1">
        <name>Mg(2+)</name>
        <dbReference type="ChEBI" id="CHEBI:18420"/>
    </cofactor>
</comment>
<dbReference type="InterPro" id="IPR015797">
    <property type="entry name" value="NUDIX_hydrolase-like_dom_sf"/>
</dbReference>
<dbReference type="RefSeq" id="WP_091489567.1">
    <property type="nucleotide sequence ID" value="NZ_BJUX01000019.1"/>
</dbReference>
<evidence type="ECO:0000313" key="7">
    <source>
        <dbReference type="Proteomes" id="UP000198548"/>
    </source>
</evidence>
<dbReference type="Pfam" id="PF00293">
    <property type="entry name" value="NUDIX"/>
    <property type="match status" value="1"/>
</dbReference>
<gene>
    <name evidence="5" type="ORF">APU01nite_16890</name>
    <name evidence="6" type="ORF">SAMN04488100_13815</name>
</gene>
<dbReference type="InterPro" id="IPR020476">
    <property type="entry name" value="Nudix_hydrolase"/>
</dbReference>
<keyword evidence="8" id="KW-1185">Reference proteome</keyword>
<dbReference type="Gene3D" id="3.90.79.10">
    <property type="entry name" value="Nucleoside Triphosphate Pyrophosphohydrolase"/>
    <property type="match status" value="1"/>
</dbReference>
<dbReference type="OrthoDB" id="9787476at2"/>
<accession>A0A1H7WRG6</accession>
<dbReference type="PANTHER" id="PTHR43046:SF2">
    <property type="entry name" value="8-OXO-DGTP DIPHOSPHATASE-RELATED"/>
    <property type="match status" value="1"/>
</dbReference>
<dbReference type="InterPro" id="IPR020084">
    <property type="entry name" value="NUDIX_hydrolase_CS"/>
</dbReference>
<reference evidence="6 7" key="1">
    <citation type="submission" date="2016-10" db="EMBL/GenBank/DDBJ databases">
        <authorList>
            <person name="de Groot N.N."/>
        </authorList>
    </citation>
    <scope>NUCLEOTIDE SEQUENCE [LARGE SCALE GENOMIC DNA]</scope>
    <source>
        <strain evidence="6 7">DSM 19182</strain>
    </source>
</reference>
<evidence type="ECO:0000259" key="4">
    <source>
        <dbReference type="PROSITE" id="PS51462"/>
    </source>
</evidence>
<keyword evidence="2 3" id="KW-0378">Hydrolase</keyword>
<evidence type="ECO:0000313" key="6">
    <source>
        <dbReference type="EMBL" id="SEM24041.1"/>
    </source>
</evidence>
<dbReference type="EMBL" id="FOBL01000038">
    <property type="protein sequence ID" value="SEM24041.1"/>
    <property type="molecule type" value="Genomic_DNA"/>
</dbReference>
<sequence>MDYVQGLREKIGHDTVILNGSVAFILNHEGEVLLQQRPDKSWELPGGLMELGESFEETLIREVKEETNLTVKGYHFVDILSGKDFFVSLANGDKYYSVTAPYHVTDFEGILNADSQESMQLQYFSMKNIPENINVRWRQFLNTFIEYYSNKK</sequence>
<dbReference type="CDD" id="cd04677">
    <property type="entry name" value="NUDIX_Hydrolase"/>
    <property type="match status" value="1"/>
</dbReference>
<evidence type="ECO:0000256" key="1">
    <source>
        <dbReference type="ARBA" id="ARBA00001946"/>
    </source>
</evidence>
<name>A0A1H7WRG6_9LACT</name>
<dbReference type="STRING" id="426703.SAMN04488100_13815"/>
<feature type="domain" description="Nudix hydrolase" evidence="4">
    <location>
        <begin position="16"/>
        <end position="146"/>
    </location>
</feature>
<evidence type="ECO:0000256" key="2">
    <source>
        <dbReference type="ARBA" id="ARBA00022801"/>
    </source>
</evidence>
<dbReference type="InterPro" id="IPR000086">
    <property type="entry name" value="NUDIX_hydrolase_dom"/>
</dbReference>
<organism evidence="6 7">
    <name type="scientific">Alkalibacterium putridalgicola</name>
    <dbReference type="NCBI Taxonomy" id="426703"/>
    <lineage>
        <taxon>Bacteria</taxon>
        <taxon>Bacillati</taxon>
        <taxon>Bacillota</taxon>
        <taxon>Bacilli</taxon>
        <taxon>Lactobacillales</taxon>
        <taxon>Carnobacteriaceae</taxon>
        <taxon>Alkalibacterium</taxon>
    </lineage>
</organism>
<dbReference type="PROSITE" id="PS00893">
    <property type="entry name" value="NUDIX_BOX"/>
    <property type="match status" value="1"/>
</dbReference>
<dbReference type="PANTHER" id="PTHR43046">
    <property type="entry name" value="GDP-MANNOSE MANNOSYL HYDROLASE"/>
    <property type="match status" value="1"/>
</dbReference>
<dbReference type="Proteomes" id="UP000198548">
    <property type="component" value="Unassembled WGS sequence"/>
</dbReference>
<dbReference type="GO" id="GO:0016787">
    <property type="term" value="F:hydrolase activity"/>
    <property type="evidence" value="ECO:0007669"/>
    <property type="project" value="UniProtKB-KW"/>
</dbReference>
<proteinExistence type="inferred from homology"/>
<dbReference type="EMBL" id="BJUX01000019">
    <property type="protein sequence ID" value="GEK89650.1"/>
    <property type="molecule type" value="Genomic_DNA"/>
</dbReference>
<dbReference type="AlphaFoldDB" id="A0A1H7WRG6"/>
<evidence type="ECO:0000313" key="8">
    <source>
        <dbReference type="Proteomes" id="UP000321425"/>
    </source>
</evidence>